<comment type="caution">
    <text evidence="9">The sequence shown here is derived from an EMBL/GenBank/DDBJ whole genome shotgun (WGS) entry which is preliminary data.</text>
</comment>
<reference evidence="9 10" key="1">
    <citation type="submission" date="2019-11" db="EMBL/GenBank/DDBJ databases">
        <title>Whole genome sequence of Oryza granulata.</title>
        <authorList>
            <person name="Li W."/>
        </authorList>
    </citation>
    <scope>NUCLEOTIDE SEQUENCE [LARGE SCALE GENOMIC DNA]</scope>
    <source>
        <strain evidence="10">cv. Menghai</strain>
        <tissue evidence="9">Leaf</tissue>
    </source>
</reference>
<dbReference type="Gene3D" id="1.10.630.10">
    <property type="entry name" value="Cytochrome P450"/>
    <property type="match status" value="1"/>
</dbReference>
<dbReference type="PANTHER" id="PTHR47948">
    <property type="entry name" value="TRANS-CINNAMATE 4-MONOOXYGENASE"/>
    <property type="match status" value="1"/>
</dbReference>
<name>A0A6G1FHB2_9ORYZ</name>
<dbReference type="SUPFAM" id="SSF48264">
    <property type="entry name" value="Cytochrome P450"/>
    <property type="match status" value="1"/>
</dbReference>
<evidence type="ECO:0000313" key="10">
    <source>
        <dbReference type="Proteomes" id="UP000479710"/>
    </source>
</evidence>
<evidence type="ECO:0000256" key="7">
    <source>
        <dbReference type="ARBA" id="ARBA00023004"/>
    </source>
</evidence>
<comment type="cofactor">
    <cofactor evidence="1">
        <name>heme</name>
        <dbReference type="ChEBI" id="CHEBI:30413"/>
    </cofactor>
</comment>
<dbReference type="Proteomes" id="UP000479710">
    <property type="component" value="Unassembled WGS sequence"/>
</dbReference>
<evidence type="ECO:0000256" key="4">
    <source>
        <dbReference type="ARBA" id="ARBA00022617"/>
    </source>
</evidence>
<dbReference type="GO" id="GO:0004497">
    <property type="term" value="F:monooxygenase activity"/>
    <property type="evidence" value="ECO:0007669"/>
    <property type="project" value="UniProtKB-KW"/>
</dbReference>
<dbReference type="GO" id="GO:0016705">
    <property type="term" value="F:oxidoreductase activity, acting on paired donors, with incorporation or reduction of molecular oxygen"/>
    <property type="evidence" value="ECO:0007669"/>
    <property type="project" value="InterPro"/>
</dbReference>
<accession>A0A6G1FHB2</accession>
<dbReference type="Pfam" id="PF00067">
    <property type="entry name" value="p450"/>
    <property type="match status" value="1"/>
</dbReference>
<keyword evidence="6" id="KW-0560">Oxidoreductase</keyword>
<evidence type="ECO:0000256" key="8">
    <source>
        <dbReference type="ARBA" id="ARBA00023033"/>
    </source>
</evidence>
<dbReference type="GO" id="GO:0005506">
    <property type="term" value="F:iron ion binding"/>
    <property type="evidence" value="ECO:0007669"/>
    <property type="project" value="InterPro"/>
</dbReference>
<protein>
    <submittedName>
        <fullName evidence="9">Uncharacterized protein</fullName>
    </submittedName>
</protein>
<evidence type="ECO:0000256" key="2">
    <source>
        <dbReference type="ARBA" id="ARBA00004370"/>
    </source>
</evidence>
<keyword evidence="5" id="KW-0479">Metal-binding</keyword>
<evidence type="ECO:0000313" key="9">
    <source>
        <dbReference type="EMBL" id="KAF0936182.1"/>
    </source>
</evidence>
<dbReference type="InterPro" id="IPR036396">
    <property type="entry name" value="Cyt_P450_sf"/>
</dbReference>
<dbReference type="InterPro" id="IPR001128">
    <property type="entry name" value="Cyt_P450"/>
</dbReference>
<comment type="similarity">
    <text evidence="3">Belongs to the cytochrome P450 family.</text>
</comment>
<dbReference type="PANTHER" id="PTHR47948:SF3">
    <property type="entry name" value="OS02G0467000 PROTEIN"/>
    <property type="match status" value="1"/>
</dbReference>
<keyword evidence="8" id="KW-0503">Monooxygenase</keyword>
<keyword evidence="4" id="KW-0349">Heme</keyword>
<organism evidence="9 10">
    <name type="scientific">Oryza meyeriana var. granulata</name>
    <dbReference type="NCBI Taxonomy" id="110450"/>
    <lineage>
        <taxon>Eukaryota</taxon>
        <taxon>Viridiplantae</taxon>
        <taxon>Streptophyta</taxon>
        <taxon>Embryophyta</taxon>
        <taxon>Tracheophyta</taxon>
        <taxon>Spermatophyta</taxon>
        <taxon>Magnoliopsida</taxon>
        <taxon>Liliopsida</taxon>
        <taxon>Poales</taxon>
        <taxon>Poaceae</taxon>
        <taxon>BOP clade</taxon>
        <taxon>Oryzoideae</taxon>
        <taxon>Oryzeae</taxon>
        <taxon>Oryzinae</taxon>
        <taxon>Oryza</taxon>
        <taxon>Oryza meyeriana</taxon>
    </lineage>
</organism>
<dbReference type="GO" id="GO:0016020">
    <property type="term" value="C:membrane"/>
    <property type="evidence" value="ECO:0007669"/>
    <property type="project" value="UniProtKB-SubCell"/>
</dbReference>
<keyword evidence="7" id="KW-0408">Iron</keyword>
<evidence type="ECO:0000256" key="6">
    <source>
        <dbReference type="ARBA" id="ARBA00023002"/>
    </source>
</evidence>
<evidence type="ECO:0000256" key="3">
    <source>
        <dbReference type="ARBA" id="ARBA00010617"/>
    </source>
</evidence>
<dbReference type="EMBL" id="SPHZ02000001">
    <property type="protein sequence ID" value="KAF0936182.1"/>
    <property type="molecule type" value="Genomic_DNA"/>
</dbReference>
<dbReference type="GO" id="GO:0020037">
    <property type="term" value="F:heme binding"/>
    <property type="evidence" value="ECO:0007669"/>
    <property type="project" value="InterPro"/>
</dbReference>
<dbReference type="AlphaFoldDB" id="A0A6G1FHB2"/>
<sequence>MTLPFLTALVVQQYMAMWEAEIDAVVDDVRGDAVAQGARFVVRRRLQLMLHNIMYRMMFDARFESVDDPMFIDATRFNSERSHLAQSFEYNYGDFIPILCAFLRGYLNKCRGLQSRRLAFFNNNYIKKRRKVMDTLEKGIGSSDKTYHSNPYVRGIDQK</sequence>
<evidence type="ECO:0000256" key="1">
    <source>
        <dbReference type="ARBA" id="ARBA00001971"/>
    </source>
</evidence>
<comment type="subcellular location">
    <subcellularLocation>
        <location evidence="2">Membrane</location>
    </subcellularLocation>
</comment>
<gene>
    <name evidence="9" type="ORF">E2562_039398</name>
</gene>
<evidence type="ECO:0000256" key="5">
    <source>
        <dbReference type="ARBA" id="ARBA00022723"/>
    </source>
</evidence>
<dbReference type="OrthoDB" id="1665549at2759"/>
<proteinExistence type="inferred from homology"/>
<keyword evidence="10" id="KW-1185">Reference proteome</keyword>